<dbReference type="KEGG" id="ari:UM93_14485"/>
<evidence type="ECO:0008006" key="3">
    <source>
        <dbReference type="Google" id="ProtNLM"/>
    </source>
</evidence>
<protein>
    <recommendedName>
        <fullName evidence="3">DUF551 domain-containing protein</fullName>
    </recommendedName>
</protein>
<organism evidence="1 2">
    <name type="scientific">Psychromicrobium lacuslunae</name>
    <dbReference type="NCBI Taxonomy" id="1618207"/>
    <lineage>
        <taxon>Bacteria</taxon>
        <taxon>Bacillati</taxon>
        <taxon>Actinomycetota</taxon>
        <taxon>Actinomycetes</taxon>
        <taxon>Micrococcales</taxon>
        <taxon>Micrococcaceae</taxon>
        <taxon>Psychromicrobium</taxon>
    </lineage>
</organism>
<dbReference type="RefSeq" id="WP_045076244.1">
    <property type="nucleotide sequence ID" value="NZ_CP011005.1"/>
</dbReference>
<sequence>MSRPILARDVRPGDTVRENRDIADMAAVFTFPVAKVEPYKNGKWIRLATTRGVIRNYSPDDELTLIDRPAPQLPTEPGSVIIAYEVRGVRNEDGWRMMLTSGEACPWISSQYVDGYPWHDPEHITDWLPATVTTKETEQ</sequence>
<dbReference type="OrthoDB" id="9932605at2"/>
<proteinExistence type="predicted"/>
<dbReference type="AlphaFoldDB" id="A0A0D4C1V8"/>
<dbReference type="PATRIC" id="fig|1618207.4.peg.2947"/>
<dbReference type="HOGENOM" id="CLU_1840991_0_0_11"/>
<keyword evidence="2" id="KW-1185">Reference proteome</keyword>
<accession>A0A0D4C1V8</accession>
<gene>
    <name evidence="1" type="ORF">UM93_14485</name>
</gene>
<dbReference type="STRING" id="1618207.UM93_14485"/>
<dbReference type="Proteomes" id="UP000061839">
    <property type="component" value="Chromosome"/>
</dbReference>
<name>A0A0D4C1V8_9MICC</name>
<dbReference type="EMBL" id="CP011005">
    <property type="protein sequence ID" value="AJT42400.1"/>
    <property type="molecule type" value="Genomic_DNA"/>
</dbReference>
<evidence type="ECO:0000313" key="1">
    <source>
        <dbReference type="EMBL" id="AJT42400.1"/>
    </source>
</evidence>
<evidence type="ECO:0000313" key="2">
    <source>
        <dbReference type="Proteomes" id="UP000061839"/>
    </source>
</evidence>
<reference evidence="1 2" key="1">
    <citation type="journal article" date="2015" name="Genome Announc.">
        <title>Complete Genome Sequencing of Protease-Producing Novel Arthrobacter sp. Strain IHBB 11108 Using PacBio Single-Molecule Real-Time Sequencing Technology.</title>
        <authorList>
            <person name="Kiran S."/>
            <person name="Swarnkar M.K."/>
            <person name="Pal M."/>
            <person name="Thakur R."/>
            <person name="Tewari R."/>
            <person name="Singh A.K."/>
            <person name="Gulati A."/>
        </authorList>
    </citation>
    <scope>NUCLEOTIDE SEQUENCE [LARGE SCALE GENOMIC DNA]</scope>
    <source>
        <strain evidence="1 2">IHBB 11108</strain>
    </source>
</reference>